<dbReference type="InterPro" id="IPR050257">
    <property type="entry name" value="eL8/uL1-like"/>
</dbReference>
<dbReference type="FunFam" id="3.40.50.790:FF:000012">
    <property type="entry name" value="Ribosomal protein L1p/L10e family"/>
    <property type="match status" value="1"/>
</dbReference>
<dbReference type="Proteomes" id="UP001255856">
    <property type="component" value="Unassembled WGS sequence"/>
</dbReference>
<dbReference type="InterPro" id="IPR016095">
    <property type="entry name" value="Ribosomal_uL1_3-a/b-sand"/>
</dbReference>
<dbReference type="InterPro" id="IPR028364">
    <property type="entry name" value="Ribosomal_uL1/biogenesis"/>
</dbReference>
<comment type="caution">
    <text evidence="2">The sequence shown here is derived from an EMBL/GenBank/DDBJ whole genome shotgun (WGS) entry which is preliminary data.</text>
</comment>
<evidence type="ECO:0000313" key="3">
    <source>
        <dbReference type="Proteomes" id="UP001255856"/>
    </source>
</evidence>
<protein>
    <recommendedName>
        <fullName evidence="1">Protein OS9-like domain-containing protein</fullName>
    </recommendedName>
</protein>
<feature type="domain" description="Protein OS9-like" evidence="1">
    <location>
        <begin position="22"/>
        <end position="83"/>
    </location>
</feature>
<keyword evidence="3" id="KW-1185">Reference proteome</keyword>
<name>A0AAD9IGM2_PROWI</name>
<reference evidence="2" key="1">
    <citation type="submission" date="2021-01" db="EMBL/GenBank/DDBJ databases">
        <authorList>
            <person name="Eckstrom K.M.E."/>
        </authorList>
    </citation>
    <scope>NUCLEOTIDE SEQUENCE</scope>
    <source>
        <strain evidence="2">UVCC 0001</strain>
    </source>
</reference>
<proteinExistence type="predicted"/>
<dbReference type="PANTHER" id="PTHR23105">
    <property type="entry name" value="RIBOSOMAL PROTEIN L7AE FAMILY MEMBER"/>
    <property type="match status" value="1"/>
</dbReference>
<dbReference type="AlphaFoldDB" id="A0AAD9IGM2"/>
<dbReference type="Pfam" id="PF07915">
    <property type="entry name" value="PRKCSH"/>
    <property type="match status" value="1"/>
</dbReference>
<dbReference type="Gene3D" id="3.40.50.790">
    <property type="match status" value="1"/>
</dbReference>
<dbReference type="GO" id="GO:0003723">
    <property type="term" value="F:RNA binding"/>
    <property type="evidence" value="ECO:0007669"/>
    <property type="project" value="InterPro"/>
</dbReference>
<evidence type="ECO:0000313" key="2">
    <source>
        <dbReference type="EMBL" id="KAK2077276.1"/>
    </source>
</evidence>
<dbReference type="InterPro" id="IPR023674">
    <property type="entry name" value="Ribosomal_uL1-like"/>
</dbReference>
<dbReference type="Pfam" id="PF00687">
    <property type="entry name" value="Ribosomal_L1"/>
    <property type="match status" value="1"/>
</dbReference>
<dbReference type="InterPro" id="IPR012913">
    <property type="entry name" value="OS9-like_dom"/>
</dbReference>
<evidence type="ECO:0000259" key="1">
    <source>
        <dbReference type="Pfam" id="PF07915"/>
    </source>
</evidence>
<dbReference type="InterPro" id="IPR009011">
    <property type="entry name" value="Man6P_isomerase_rcpt-bd_dom_sf"/>
</dbReference>
<accession>A0AAD9IGM2</accession>
<dbReference type="EMBL" id="JASFZW010000007">
    <property type="protein sequence ID" value="KAK2077276.1"/>
    <property type="molecule type" value="Genomic_DNA"/>
</dbReference>
<dbReference type="SUPFAM" id="SSF56808">
    <property type="entry name" value="Ribosomal protein L1"/>
    <property type="match status" value="1"/>
</dbReference>
<dbReference type="CDD" id="cd00403">
    <property type="entry name" value="Ribosomal_L1"/>
    <property type="match status" value="1"/>
</dbReference>
<organism evidence="2 3">
    <name type="scientific">Prototheca wickerhamii</name>
    <dbReference type="NCBI Taxonomy" id="3111"/>
    <lineage>
        <taxon>Eukaryota</taxon>
        <taxon>Viridiplantae</taxon>
        <taxon>Chlorophyta</taxon>
        <taxon>core chlorophytes</taxon>
        <taxon>Trebouxiophyceae</taxon>
        <taxon>Chlorellales</taxon>
        <taxon>Chlorellaceae</taxon>
        <taxon>Prototheca</taxon>
    </lineage>
</organism>
<sequence length="314" mass="35446">MLTSSGVEVHKEMLDELGKHYGKCYSKPEEWWTYELCIKRSVRQFHMEGARMTSEYHLGDYETSDLVVQTRASPKAAQSLLKYAAKREQSSTNLLQEEEMIYLTVVLKKIPQKPRNDKPYRLPIPHSLYSIEGSEICLFVKDGKKGQGHKMSKEKVKSENVPGINKVIGTSKLKSKYESFEAKRKLCGSYDLFLADERILVHLPKLLGKSFFKKKKQPIPVKLTGKNWGAQVERALGATYLYWGGGNTLTIRIARASFTDEQVKENVLAALHTALDRIPKKWTGVKALYMKTTDSVALPVYQAAPGSDGLKISA</sequence>
<gene>
    <name evidence="2" type="ORF">QBZ16_004910</name>
</gene>
<dbReference type="Gene3D" id="2.70.130.10">
    <property type="entry name" value="Mannose-6-phosphate receptor binding domain"/>
    <property type="match status" value="1"/>
</dbReference>